<organism evidence="2">
    <name type="scientific">Hemipteran rhabdo-related virus OKIAV26</name>
    <dbReference type="NCBI Taxonomy" id="2746290"/>
    <lineage>
        <taxon>Viruses</taxon>
        <taxon>Riboviria</taxon>
        <taxon>Orthornavirae</taxon>
        <taxon>Negarnaviricota</taxon>
        <taxon>Haploviricotina</taxon>
        <taxon>Monjiviricetes</taxon>
        <taxon>Mononegavirales</taxon>
        <taxon>Rhabdoviridae</taxon>
    </lineage>
</organism>
<evidence type="ECO:0000313" key="2">
    <source>
        <dbReference type="EMBL" id="QMP82308.1"/>
    </source>
</evidence>
<proteinExistence type="predicted"/>
<sequence>MENLEKSMTKKMNPHQSFFTCLLILRITSTLYAHLIHDLISSETYFQLTTFPQSSPTEIIEPQYPLPCRPLPRDSGTIHAPTSGSILQLHPSAHAFGVVCICVKKTTVNKKTWVGVSYYDKITLNHGNCKDYPQLLQDVYKSKMEGDFYSALLPHQTQAFDPDISEENFPYFGSETATRPLYKCTKTTFSQNLHYQLIDPHPEQICNQVPCLINNHTLFYSNEFNKKNHQCLLFKLRDISGLLLRNPLLSNKTIIFSSDAHGRDLSFNTDPLQDPECISPNGDRVYISQEGVYMSFQIQKETGLDVLQWMMGKQRFRRSPIQSIPYDIESSQKFDIIPISQQNQWLFSRITTDEAGLLHLMHASVNHTIQDLLSIKHIQCMMKRRLDLMSYYIVEQFPMPYLKSIYPEHSFVLESRSPLTIRKGVRLLFRYSSLPSNLTLNSNNQLLIKLSGRECQVQNITGTVSCDDKKPNDVKLLNKSFLLPLVDGQSYDLNSDKRVHNGWSYTIQTNIFEQTFIPLEINYEQDSDYLREIESASLVYINTRTDQHTDSDWGKSVVEGIQQLFDFQKIMYIITTLLFGTIVLSIIMTCLKSGTQALATRIF</sequence>
<keyword evidence="1" id="KW-0812">Transmembrane</keyword>
<reference evidence="2" key="1">
    <citation type="journal article" date="2019" name="PLoS Pathog.">
        <title>Re-assessing the diversity of negative strand RNA viruses in insects.</title>
        <authorList>
            <person name="Kafer S."/>
            <person name="Paraskevopoulou S."/>
            <person name="Zirkel F."/>
            <person name="Wieseke N."/>
            <person name="Donath A."/>
            <person name="Petersen M."/>
            <person name="Jones T.C."/>
            <person name="Liu S."/>
            <person name="Zhou X."/>
            <person name="Middendorf M."/>
            <person name="Junglen S."/>
            <person name="Misof B."/>
            <person name="Drosten C."/>
        </authorList>
    </citation>
    <scope>NUCLEOTIDE SEQUENCE</scope>
    <source>
        <strain evidence="2">OKIAV26</strain>
    </source>
</reference>
<feature type="transmembrane region" description="Helical" evidence="1">
    <location>
        <begin position="570"/>
        <end position="591"/>
    </location>
</feature>
<keyword evidence="1" id="KW-1133">Transmembrane helix</keyword>
<keyword evidence="1" id="KW-0472">Membrane</keyword>
<protein>
    <submittedName>
        <fullName evidence="2">Glycoprotein</fullName>
    </submittedName>
</protein>
<accession>A0A7D7IQD5</accession>
<evidence type="ECO:0000256" key="1">
    <source>
        <dbReference type="SAM" id="Phobius"/>
    </source>
</evidence>
<dbReference type="EMBL" id="MT153513">
    <property type="protein sequence ID" value="QMP82308.1"/>
    <property type="molecule type" value="Viral_cRNA"/>
</dbReference>
<name>A0A7D7IQD5_9RHAB</name>
<reference evidence="2" key="2">
    <citation type="submission" date="2020-03" db="EMBL/GenBank/DDBJ databases">
        <authorList>
            <person name="Kafer S."/>
            <person name="Paraskevopoulou S."/>
            <person name="Zirkel F."/>
            <person name="Wieseke N."/>
            <person name="Donath A."/>
            <person name="Petersen M."/>
            <person name="Jones T.C."/>
            <person name="Liu S."/>
            <person name="Zhou X."/>
            <person name="Middendorf M."/>
            <person name="Junglen S."/>
            <person name="Misof B."/>
            <person name="Drosten C."/>
        </authorList>
    </citation>
    <scope>NUCLEOTIDE SEQUENCE</scope>
    <source>
        <strain evidence="2">OKIAV26</strain>
    </source>
</reference>